<comment type="subunit">
    <text evidence="9">The complex comprises the extracytoplasmic solute receptor protein and the two transmembrane proteins.</text>
</comment>
<sequence length="176" mass="19584">MLSKLIHFLARLLMALAGLALMLMMLHVTLDVAGKYLYKRPVPGTAEVVAAYYMISVVFLPLACIELDGRSIVVEMLYDRLPGQWQKPLDFIASVISLAFFAFLTWLGIGLAQEAWQVQEYVDGLWRIVVWPSRFLIPIGMGAATLALLLRLVQQLRPGHGRQACASQPSGRKTAQ</sequence>
<evidence type="ECO:0000313" key="12">
    <source>
        <dbReference type="Proteomes" id="UP000217780"/>
    </source>
</evidence>
<evidence type="ECO:0000256" key="1">
    <source>
        <dbReference type="ARBA" id="ARBA00004429"/>
    </source>
</evidence>
<comment type="similarity">
    <text evidence="8 9">Belongs to the TRAP transporter small permease family.</text>
</comment>
<dbReference type="EMBL" id="NTBI01000006">
    <property type="protein sequence ID" value="PAX16740.1"/>
    <property type="molecule type" value="Genomic_DNA"/>
</dbReference>
<comment type="function">
    <text evidence="9">Part of the tripartite ATP-independent periplasmic (TRAP) transport system.</text>
</comment>
<keyword evidence="7 9" id="KW-0472">Membrane</keyword>
<dbReference type="GO" id="GO:0022857">
    <property type="term" value="F:transmembrane transporter activity"/>
    <property type="evidence" value="ECO:0007669"/>
    <property type="project" value="UniProtKB-UniRule"/>
</dbReference>
<dbReference type="GO" id="GO:0015740">
    <property type="term" value="P:C4-dicarboxylate transport"/>
    <property type="evidence" value="ECO:0007669"/>
    <property type="project" value="TreeGrafter"/>
</dbReference>
<feature type="transmembrane region" description="Helical" evidence="9">
    <location>
        <begin position="89"/>
        <end position="109"/>
    </location>
</feature>
<evidence type="ECO:0000313" key="11">
    <source>
        <dbReference type="EMBL" id="PAX16740.1"/>
    </source>
</evidence>
<evidence type="ECO:0000256" key="5">
    <source>
        <dbReference type="ARBA" id="ARBA00022692"/>
    </source>
</evidence>
<organism evidence="11 12">
    <name type="scientific">Vandammella animalimorsus</name>
    <dbReference type="NCBI Taxonomy" id="2029117"/>
    <lineage>
        <taxon>Bacteria</taxon>
        <taxon>Pseudomonadati</taxon>
        <taxon>Pseudomonadota</taxon>
        <taxon>Betaproteobacteria</taxon>
        <taxon>Burkholderiales</taxon>
        <taxon>Comamonadaceae</taxon>
        <taxon>Vandammella</taxon>
    </lineage>
</organism>
<keyword evidence="3" id="KW-1003">Cell membrane</keyword>
<gene>
    <name evidence="11" type="ORF">CLI92_08145</name>
</gene>
<dbReference type="AlphaFoldDB" id="A0A2A2T5B6"/>
<evidence type="ECO:0000256" key="3">
    <source>
        <dbReference type="ARBA" id="ARBA00022475"/>
    </source>
</evidence>
<dbReference type="InterPro" id="IPR007387">
    <property type="entry name" value="TRAP_DctQ"/>
</dbReference>
<dbReference type="InterPro" id="IPR055348">
    <property type="entry name" value="DctQ"/>
</dbReference>
<proteinExistence type="inferred from homology"/>
<dbReference type="GO" id="GO:0005886">
    <property type="term" value="C:plasma membrane"/>
    <property type="evidence" value="ECO:0007669"/>
    <property type="project" value="UniProtKB-SubCell"/>
</dbReference>
<keyword evidence="5 9" id="KW-0812">Transmembrane</keyword>
<dbReference type="Pfam" id="PF04290">
    <property type="entry name" value="DctQ"/>
    <property type="match status" value="1"/>
</dbReference>
<comment type="caution">
    <text evidence="11">The sequence shown here is derived from an EMBL/GenBank/DDBJ whole genome shotgun (WGS) entry which is preliminary data.</text>
</comment>
<dbReference type="PANTHER" id="PTHR35011">
    <property type="entry name" value="2,3-DIKETO-L-GULONATE TRAP TRANSPORTER SMALL PERMEASE PROTEIN YIAM"/>
    <property type="match status" value="1"/>
</dbReference>
<evidence type="ECO:0000259" key="10">
    <source>
        <dbReference type="Pfam" id="PF04290"/>
    </source>
</evidence>
<reference evidence="11 12" key="1">
    <citation type="submission" date="2017-08" db="EMBL/GenBank/DDBJ databases">
        <title>WGS of Clinical strains of the CDC Group NO-1 linked to zoonotic infections in humans.</title>
        <authorList>
            <person name="Bernier A.-M."/>
            <person name="Bernard K."/>
        </authorList>
    </citation>
    <scope>NUCLEOTIDE SEQUENCE [LARGE SCALE GENOMIC DNA]</scope>
    <source>
        <strain evidence="11 12">NML91-0035</strain>
    </source>
</reference>
<evidence type="ECO:0000256" key="4">
    <source>
        <dbReference type="ARBA" id="ARBA00022519"/>
    </source>
</evidence>
<comment type="subcellular location">
    <subcellularLocation>
        <location evidence="1 9">Cell inner membrane</location>
        <topology evidence="1 9">Multi-pass membrane protein</topology>
    </subcellularLocation>
</comment>
<keyword evidence="4 9" id="KW-0997">Cell inner membrane</keyword>
<evidence type="ECO:0000256" key="8">
    <source>
        <dbReference type="ARBA" id="ARBA00038436"/>
    </source>
</evidence>
<feature type="transmembrane region" description="Helical" evidence="9">
    <location>
        <begin position="12"/>
        <end position="30"/>
    </location>
</feature>
<feature type="transmembrane region" description="Helical" evidence="9">
    <location>
        <begin position="129"/>
        <end position="153"/>
    </location>
</feature>
<protein>
    <recommendedName>
        <fullName evidence="9">TRAP transporter small permease protein</fullName>
    </recommendedName>
</protein>
<feature type="domain" description="Tripartite ATP-independent periplasmic transporters DctQ component" evidence="10">
    <location>
        <begin position="24"/>
        <end position="157"/>
    </location>
</feature>
<keyword evidence="6 9" id="KW-1133">Transmembrane helix</keyword>
<evidence type="ECO:0000256" key="6">
    <source>
        <dbReference type="ARBA" id="ARBA00022989"/>
    </source>
</evidence>
<dbReference type="Proteomes" id="UP000217780">
    <property type="component" value="Unassembled WGS sequence"/>
</dbReference>
<dbReference type="PANTHER" id="PTHR35011:SF10">
    <property type="entry name" value="TRAP TRANSPORTER SMALL PERMEASE PROTEIN"/>
    <property type="match status" value="1"/>
</dbReference>
<evidence type="ECO:0000256" key="9">
    <source>
        <dbReference type="RuleBase" id="RU369079"/>
    </source>
</evidence>
<evidence type="ECO:0000256" key="2">
    <source>
        <dbReference type="ARBA" id="ARBA00022448"/>
    </source>
</evidence>
<dbReference type="GeneID" id="93874406"/>
<keyword evidence="2 9" id="KW-0813">Transport</keyword>
<dbReference type="RefSeq" id="WP_095542297.1">
    <property type="nucleotide sequence ID" value="NZ_CP156659.1"/>
</dbReference>
<feature type="transmembrane region" description="Helical" evidence="9">
    <location>
        <begin position="50"/>
        <end position="68"/>
    </location>
</feature>
<accession>A0A2A2T5B6</accession>
<name>A0A2A2T5B6_9BURK</name>
<evidence type="ECO:0000256" key="7">
    <source>
        <dbReference type="ARBA" id="ARBA00023136"/>
    </source>
</evidence>